<feature type="domain" description="Gfo/Idh/MocA-like oxidoreductase N-terminal" evidence="1">
    <location>
        <begin position="5"/>
        <end position="121"/>
    </location>
</feature>
<keyword evidence="3" id="KW-1185">Reference proteome</keyword>
<dbReference type="InterPro" id="IPR036291">
    <property type="entry name" value="NAD(P)-bd_dom_sf"/>
</dbReference>
<evidence type="ECO:0000313" key="3">
    <source>
        <dbReference type="Proteomes" id="UP001499933"/>
    </source>
</evidence>
<dbReference type="Gene3D" id="3.40.50.720">
    <property type="entry name" value="NAD(P)-binding Rossmann-like Domain"/>
    <property type="match status" value="1"/>
</dbReference>
<dbReference type="PANTHER" id="PTHR43377">
    <property type="entry name" value="BILIVERDIN REDUCTASE A"/>
    <property type="match status" value="1"/>
</dbReference>
<dbReference type="PANTHER" id="PTHR43377:SF8">
    <property type="entry name" value="BLR3664 PROTEIN"/>
    <property type="match status" value="1"/>
</dbReference>
<accession>A0ABN2Q3X7</accession>
<protein>
    <recommendedName>
        <fullName evidence="1">Gfo/Idh/MocA-like oxidoreductase N-terminal domain-containing protein</fullName>
    </recommendedName>
</protein>
<gene>
    <name evidence="2" type="ORF">GCM10009776_00920</name>
</gene>
<sequence>MPYGVGIIGAGPGVAALHSPTLARLRRDFRVVHVADAGSGRAEDIARRTDARWSTGIRELLDDPAVDVVAICSPPAEHAEQVLAAVAAGKRAILCEKPIATTEADAVAAIEACRAARVPLLAGTNHIFDAAWGRARHHLAAAGGTVRAVSVTMALPPNGRYHGAVTEFAPVSAMNRGAPDLREPAVAASVVRQLLTGLAVHDLPLLRDLAPDFERVVYARAVAPIGYVLGYEASGVPIRLATVMLADGADALWRMDITTDDERVEVLFPPAFVHDGSATVRVRFADDRVTVYPQEDEDGYVAEWRALVAAMRGDVEVEYDELLGDARYALRLAQAASAAILEGADR</sequence>
<dbReference type="Gene3D" id="3.30.360.10">
    <property type="entry name" value="Dihydrodipicolinate Reductase, domain 2"/>
    <property type="match status" value="1"/>
</dbReference>
<evidence type="ECO:0000313" key="2">
    <source>
        <dbReference type="EMBL" id="GAA1942969.1"/>
    </source>
</evidence>
<comment type="caution">
    <text evidence="2">The sequence shown here is derived from an EMBL/GenBank/DDBJ whole genome shotgun (WGS) entry which is preliminary data.</text>
</comment>
<dbReference type="Proteomes" id="UP001499933">
    <property type="component" value="Unassembled WGS sequence"/>
</dbReference>
<dbReference type="EMBL" id="BAAAOG010000001">
    <property type="protein sequence ID" value="GAA1942969.1"/>
    <property type="molecule type" value="Genomic_DNA"/>
</dbReference>
<dbReference type="InterPro" id="IPR000683">
    <property type="entry name" value="Gfo/Idh/MocA-like_OxRdtase_N"/>
</dbReference>
<dbReference type="SUPFAM" id="SSF51735">
    <property type="entry name" value="NAD(P)-binding Rossmann-fold domains"/>
    <property type="match status" value="1"/>
</dbReference>
<proteinExistence type="predicted"/>
<dbReference type="InterPro" id="IPR051450">
    <property type="entry name" value="Gfo/Idh/MocA_Oxidoreductases"/>
</dbReference>
<reference evidence="2 3" key="1">
    <citation type="journal article" date="2019" name="Int. J. Syst. Evol. Microbiol.">
        <title>The Global Catalogue of Microorganisms (GCM) 10K type strain sequencing project: providing services to taxonomists for standard genome sequencing and annotation.</title>
        <authorList>
            <consortium name="The Broad Institute Genomics Platform"/>
            <consortium name="The Broad Institute Genome Sequencing Center for Infectious Disease"/>
            <person name="Wu L."/>
            <person name="Ma J."/>
        </authorList>
    </citation>
    <scope>NUCLEOTIDE SEQUENCE [LARGE SCALE GENOMIC DNA]</scope>
    <source>
        <strain evidence="2 3">JCM 14901</strain>
    </source>
</reference>
<dbReference type="RefSeq" id="WP_344090046.1">
    <property type="nucleotide sequence ID" value="NZ_BAAAOG010000001.1"/>
</dbReference>
<organism evidence="2 3">
    <name type="scientific">Microbacterium deminutum</name>
    <dbReference type="NCBI Taxonomy" id="344164"/>
    <lineage>
        <taxon>Bacteria</taxon>
        <taxon>Bacillati</taxon>
        <taxon>Actinomycetota</taxon>
        <taxon>Actinomycetes</taxon>
        <taxon>Micrococcales</taxon>
        <taxon>Microbacteriaceae</taxon>
        <taxon>Microbacterium</taxon>
    </lineage>
</organism>
<name>A0ABN2Q3X7_9MICO</name>
<evidence type="ECO:0000259" key="1">
    <source>
        <dbReference type="Pfam" id="PF01408"/>
    </source>
</evidence>
<dbReference type="Pfam" id="PF01408">
    <property type="entry name" value="GFO_IDH_MocA"/>
    <property type="match status" value="1"/>
</dbReference>